<dbReference type="InterPro" id="IPR042098">
    <property type="entry name" value="TauD-like_sf"/>
</dbReference>
<feature type="domain" description="TauD/TfdA-like" evidence="3">
    <location>
        <begin position="45"/>
        <end position="308"/>
    </location>
</feature>
<evidence type="ECO:0000256" key="2">
    <source>
        <dbReference type="ARBA" id="ARBA00023194"/>
    </source>
</evidence>
<evidence type="ECO:0000256" key="1">
    <source>
        <dbReference type="ARBA" id="ARBA00023002"/>
    </source>
</evidence>
<dbReference type="AlphaFoldDB" id="A0A160TVW0"/>
<organism evidence="4">
    <name type="scientific">hydrothermal vent metagenome</name>
    <dbReference type="NCBI Taxonomy" id="652676"/>
    <lineage>
        <taxon>unclassified sequences</taxon>
        <taxon>metagenomes</taxon>
        <taxon>ecological metagenomes</taxon>
    </lineage>
</organism>
<protein>
    <recommendedName>
        <fullName evidence="3">TauD/TfdA-like domain-containing protein</fullName>
    </recommendedName>
</protein>
<dbReference type="Gene3D" id="3.60.130.10">
    <property type="entry name" value="Clavaminate synthase-like"/>
    <property type="match status" value="1"/>
</dbReference>
<dbReference type="SUPFAM" id="SSF51197">
    <property type="entry name" value="Clavaminate synthase-like"/>
    <property type="match status" value="1"/>
</dbReference>
<keyword evidence="1" id="KW-0560">Oxidoreductase</keyword>
<evidence type="ECO:0000259" key="3">
    <source>
        <dbReference type="Pfam" id="PF02668"/>
    </source>
</evidence>
<evidence type="ECO:0000313" key="4">
    <source>
        <dbReference type="EMBL" id="CUS54931.1"/>
    </source>
</evidence>
<keyword evidence="2" id="KW-0045">Antibiotic biosynthesis</keyword>
<dbReference type="InterPro" id="IPR003819">
    <property type="entry name" value="TauD/TfdA-like"/>
</dbReference>
<sequence>MLETIISDHRAWMGEDIQAKDWCVTVSDDANKELADLVEALQRAPLPTLLQSPENYPLPALQNLIQQARLILDEGCGFTVLKGLGVKDYGVKDMVSVFWILGQLIGRPVAQKFDGTMIYDVTDGGEEFGYGVRGSHTRVELNFHIDNAFGTAVPHYVGLLCWQTARSGGVSRFCSLYSLHNRLLSDYPELLEVLYQPTIYDRQAEHHPQSIKTTLAPFFQWDGKSLLCRANISLIRKGHSVAGQNISSALEKALTVVEDLLTDPAVWVETQLSPGDLHYLNNINVAHYRSGFIDDPGSGQKRRFYRTWHRDTGRQNYDG</sequence>
<dbReference type="GO" id="GO:0016491">
    <property type="term" value="F:oxidoreductase activity"/>
    <property type="evidence" value="ECO:0007669"/>
    <property type="project" value="UniProtKB-KW"/>
</dbReference>
<dbReference type="GO" id="GO:0017000">
    <property type="term" value="P:antibiotic biosynthetic process"/>
    <property type="evidence" value="ECO:0007669"/>
    <property type="project" value="UniProtKB-KW"/>
</dbReference>
<dbReference type="Pfam" id="PF02668">
    <property type="entry name" value="TauD"/>
    <property type="match status" value="1"/>
</dbReference>
<dbReference type="PANTHER" id="PTHR10696:SF56">
    <property type="entry name" value="TAUD_TFDA-LIKE DOMAIN-CONTAINING PROTEIN"/>
    <property type="match status" value="1"/>
</dbReference>
<proteinExistence type="predicted"/>
<gene>
    <name evidence="4" type="ORF">MGWOODY_XGa1921</name>
</gene>
<dbReference type="EMBL" id="CZRL01000106">
    <property type="protein sequence ID" value="CUS54931.1"/>
    <property type="molecule type" value="Genomic_DNA"/>
</dbReference>
<accession>A0A160TVW0</accession>
<dbReference type="InterPro" id="IPR050411">
    <property type="entry name" value="AlphaKG_dependent_hydroxylases"/>
</dbReference>
<name>A0A160TVW0_9ZZZZ</name>
<dbReference type="PANTHER" id="PTHR10696">
    <property type="entry name" value="GAMMA-BUTYROBETAINE HYDROXYLASE-RELATED"/>
    <property type="match status" value="1"/>
</dbReference>
<reference evidence="4" key="1">
    <citation type="submission" date="2015-10" db="EMBL/GenBank/DDBJ databases">
        <authorList>
            <person name="Gilbert D.G."/>
        </authorList>
    </citation>
    <scope>NUCLEOTIDE SEQUENCE</scope>
</reference>